<evidence type="ECO:0000256" key="1">
    <source>
        <dbReference type="SAM" id="SignalP"/>
    </source>
</evidence>
<feature type="chain" id="PRO_5008582378" description="WAP domain-containing protein" evidence="1">
    <location>
        <begin position="17"/>
        <end position="116"/>
    </location>
</feature>
<dbReference type="AlphaFoldDB" id="A0A1B6EVB6"/>
<evidence type="ECO:0000313" key="2">
    <source>
        <dbReference type="EMBL" id="JAS41869.1"/>
    </source>
</evidence>
<reference evidence="2" key="1">
    <citation type="submission" date="2015-11" db="EMBL/GenBank/DDBJ databases">
        <title>De novo transcriptome assembly of four potential Pierce s Disease insect vectors from Arizona vineyards.</title>
        <authorList>
            <person name="Tassone E.E."/>
        </authorList>
    </citation>
    <scope>NUCLEOTIDE SEQUENCE</scope>
</reference>
<feature type="non-terminal residue" evidence="2">
    <location>
        <position position="1"/>
    </location>
</feature>
<feature type="non-terminal residue" evidence="2">
    <location>
        <position position="116"/>
    </location>
</feature>
<proteinExistence type="predicted"/>
<accession>A0A1B6EVB6</accession>
<sequence>IFLVLVTLCVCNPATCVEQTGPLNLAFSKMAVFNEGPCLEKGGMCLEKSECPEGKLTEEKGLCPEQQKRDVECCLDVSKSVKDCAGLGGLCRDSCPEDLQIKRAEDCGTQICCALV</sequence>
<keyword evidence="1" id="KW-0732">Signal</keyword>
<gene>
    <name evidence="2" type="ORF">g.3843</name>
</gene>
<name>A0A1B6EVB6_9HEMI</name>
<protein>
    <recommendedName>
        <fullName evidence="3">WAP domain-containing protein</fullName>
    </recommendedName>
</protein>
<organism evidence="2">
    <name type="scientific">Cuerna arida</name>
    <dbReference type="NCBI Taxonomy" id="1464854"/>
    <lineage>
        <taxon>Eukaryota</taxon>
        <taxon>Metazoa</taxon>
        <taxon>Ecdysozoa</taxon>
        <taxon>Arthropoda</taxon>
        <taxon>Hexapoda</taxon>
        <taxon>Insecta</taxon>
        <taxon>Pterygota</taxon>
        <taxon>Neoptera</taxon>
        <taxon>Paraneoptera</taxon>
        <taxon>Hemiptera</taxon>
        <taxon>Auchenorrhyncha</taxon>
        <taxon>Membracoidea</taxon>
        <taxon>Cicadellidae</taxon>
        <taxon>Cicadellinae</taxon>
        <taxon>Proconiini</taxon>
        <taxon>Cuerna</taxon>
    </lineage>
</organism>
<dbReference type="EMBL" id="GECZ01027900">
    <property type="protein sequence ID" value="JAS41869.1"/>
    <property type="molecule type" value="Transcribed_RNA"/>
</dbReference>
<feature type="signal peptide" evidence="1">
    <location>
        <begin position="1"/>
        <end position="16"/>
    </location>
</feature>
<evidence type="ECO:0008006" key="3">
    <source>
        <dbReference type="Google" id="ProtNLM"/>
    </source>
</evidence>